<dbReference type="Proteomes" id="UP001185755">
    <property type="component" value="Unassembled WGS sequence"/>
</dbReference>
<comment type="subcellular location">
    <subcellularLocation>
        <location evidence="2">Cytoplasm</location>
    </subcellularLocation>
</comment>
<evidence type="ECO:0000256" key="2">
    <source>
        <dbReference type="HAMAP-Rule" id="MF_01384"/>
    </source>
</evidence>
<comment type="function">
    <text evidence="2">Required for maturation of urease via the functional incorporation of the urease nickel metallocenter.</text>
</comment>
<organism evidence="3 4">
    <name type="scientific">Rhodococcoides yunnanense</name>
    <dbReference type="NCBI Taxonomy" id="278209"/>
    <lineage>
        <taxon>Bacteria</taxon>
        <taxon>Bacillati</taxon>
        <taxon>Actinomycetota</taxon>
        <taxon>Actinomycetes</taxon>
        <taxon>Mycobacteriales</taxon>
        <taxon>Nocardiaceae</taxon>
        <taxon>Rhodococcoides</taxon>
    </lineage>
</organism>
<keyword evidence="2" id="KW-0963">Cytoplasm</keyword>
<dbReference type="HAMAP" id="MF_01384">
    <property type="entry name" value="UreD"/>
    <property type="match status" value="1"/>
</dbReference>
<proteinExistence type="inferred from homology"/>
<comment type="subunit">
    <text evidence="2">UreD, UreF and UreG form a complex that acts as a GTP-hydrolysis-dependent molecular chaperone, activating the urease apoprotein by helping to assemble the nickel containing metallocenter of UreC. The UreE protein probably delivers the nickel.</text>
</comment>
<dbReference type="RefSeq" id="WP_317564602.1">
    <property type="nucleotide sequence ID" value="NZ_JAWLJX010000003.1"/>
</dbReference>
<evidence type="ECO:0000256" key="1">
    <source>
        <dbReference type="ARBA" id="ARBA00023186"/>
    </source>
</evidence>
<keyword evidence="1 2" id="KW-0143">Chaperone</keyword>
<keyword evidence="2" id="KW-0996">Nickel insertion</keyword>
<gene>
    <name evidence="2" type="primary">ureD</name>
    <name evidence="3" type="ORF">R3P96_12380</name>
</gene>
<name>A0ABU4BD59_9NOCA</name>
<evidence type="ECO:0000313" key="4">
    <source>
        <dbReference type="Proteomes" id="UP001185755"/>
    </source>
</evidence>
<sequence>MISRSLDLSFEAVGGRTVFDRKRYRWPQSVGRMFAGPHPGSGSVIVQNAGASIHPGDVIEQRVHVGSGAYVQVLGQGAMLVTGKPGCAAANESTVLRLRGDGRLIHCPEPRILTRHAHLVQLTDVEIGDGFAVVADAFVLHPELTADDVGSISSTVRLRCVEGQEPLMVDAQLLDSSLWPRSLRAFGTVYVLGSSATVPSLSDVDGVHMVVTELPNGVGHAVRMAAEEGGALRTALDRTVRLVR</sequence>
<dbReference type="EMBL" id="JAWLJX010000003">
    <property type="protein sequence ID" value="MDV6262138.1"/>
    <property type="molecule type" value="Genomic_DNA"/>
</dbReference>
<keyword evidence="4" id="KW-1185">Reference proteome</keyword>
<dbReference type="InterPro" id="IPR002669">
    <property type="entry name" value="UreD"/>
</dbReference>
<comment type="caution">
    <text evidence="3">The sequence shown here is derived from an EMBL/GenBank/DDBJ whole genome shotgun (WGS) entry which is preliminary data.</text>
</comment>
<comment type="similarity">
    <text evidence="2">Belongs to the UreD family.</text>
</comment>
<protein>
    <recommendedName>
        <fullName evidence="2">Urease accessory protein UreD</fullName>
    </recommendedName>
</protein>
<reference evidence="3 4" key="1">
    <citation type="submission" date="2023-10" db="EMBL/GenBank/DDBJ databases">
        <title>Development of a sustainable strategy for remediation of hydrocarbon-contaminated territories based on the waste exchange concept.</title>
        <authorList>
            <person name="Krivoruchko A."/>
        </authorList>
    </citation>
    <scope>NUCLEOTIDE SEQUENCE [LARGE SCALE GENOMIC DNA]</scope>
    <source>
        <strain evidence="3 4">IEGM 1323</strain>
    </source>
</reference>
<accession>A0ABU4BD59</accession>
<evidence type="ECO:0000313" key="3">
    <source>
        <dbReference type="EMBL" id="MDV6262138.1"/>
    </source>
</evidence>
<dbReference type="Pfam" id="PF01774">
    <property type="entry name" value="UreD"/>
    <property type="match status" value="1"/>
</dbReference>